<dbReference type="InterPro" id="IPR007263">
    <property type="entry name" value="DCC1-like"/>
</dbReference>
<dbReference type="Pfam" id="PF04134">
    <property type="entry name" value="DCC1-like"/>
    <property type="match status" value="1"/>
</dbReference>
<dbReference type="InterPro" id="IPR044691">
    <property type="entry name" value="DCC1_Trx"/>
</dbReference>
<proteinExistence type="predicted"/>
<accession>A0ABX8SHF9</accession>
<evidence type="ECO:0000313" key="1">
    <source>
        <dbReference type="EMBL" id="QXT62836.1"/>
    </source>
</evidence>
<reference evidence="1 2" key="1">
    <citation type="submission" date="2021-07" db="EMBL/GenBank/DDBJ databases">
        <title>complete genome sequencing of Tessaracoccus sp.J1M15.</title>
        <authorList>
            <person name="Bae J.-W."/>
            <person name="Kim D.-y."/>
        </authorList>
    </citation>
    <scope>NUCLEOTIDE SEQUENCE [LARGE SCALE GENOMIC DNA]</scope>
    <source>
        <strain evidence="1 2">J1M15</strain>
    </source>
</reference>
<dbReference type="PANTHER" id="PTHR34290:SF2">
    <property type="entry name" value="OS04G0668800 PROTEIN"/>
    <property type="match status" value="1"/>
</dbReference>
<dbReference type="EMBL" id="CP079216">
    <property type="protein sequence ID" value="QXT62836.1"/>
    <property type="molecule type" value="Genomic_DNA"/>
</dbReference>
<dbReference type="Proteomes" id="UP000824504">
    <property type="component" value="Chromosome"/>
</dbReference>
<keyword evidence="2" id="KW-1185">Reference proteome</keyword>
<sequence length="123" mass="13008">MGTVGDPLVLFDGDCGFCTRAVGFMTGRAVRADVSAEPLQRVDLPSLGLTVDKCLETLHVVDEGAVFTGSDAIARILRTGRPPWPLVGRLLTLPGVRHVAGAAYDLVARNRHRLPGGTSACEL</sequence>
<evidence type="ECO:0000313" key="2">
    <source>
        <dbReference type="Proteomes" id="UP000824504"/>
    </source>
</evidence>
<name>A0ABX8SHF9_9ACTN</name>
<organism evidence="1 2">
    <name type="scientific">Tessaracoccus palaemonis</name>
    <dbReference type="NCBI Taxonomy" id="2829499"/>
    <lineage>
        <taxon>Bacteria</taxon>
        <taxon>Bacillati</taxon>
        <taxon>Actinomycetota</taxon>
        <taxon>Actinomycetes</taxon>
        <taxon>Propionibacteriales</taxon>
        <taxon>Propionibacteriaceae</taxon>
        <taxon>Tessaracoccus</taxon>
    </lineage>
</organism>
<gene>
    <name evidence="1" type="ORF">KDB89_14100</name>
</gene>
<dbReference type="PANTHER" id="PTHR34290">
    <property type="entry name" value="SI:CH73-390P7.2"/>
    <property type="match status" value="1"/>
</dbReference>
<protein>
    <submittedName>
        <fullName evidence="1">DUF393 domain-containing protein</fullName>
    </submittedName>
</protein>
<dbReference type="RefSeq" id="WP_219082088.1">
    <property type="nucleotide sequence ID" value="NZ_CP079216.1"/>
</dbReference>